<accession>A0A4U0X4I3</accession>
<dbReference type="SUPFAM" id="SSF48208">
    <property type="entry name" value="Six-hairpin glycosidases"/>
    <property type="match status" value="1"/>
</dbReference>
<evidence type="ECO:0000256" key="9">
    <source>
        <dbReference type="SAM" id="SignalP"/>
    </source>
</evidence>
<keyword evidence="11" id="KW-1185">Reference proteome</keyword>
<keyword evidence="7 8" id="KW-0326">Glycosidase</keyword>
<keyword evidence="6" id="KW-0325">Glycoprotein</keyword>
<dbReference type="PIRSF" id="PIRSF016302">
    <property type="entry name" value="Man_a_manosd"/>
    <property type="match status" value="1"/>
</dbReference>
<evidence type="ECO:0000256" key="6">
    <source>
        <dbReference type="ARBA" id="ARBA00023180"/>
    </source>
</evidence>
<sequence length="409" mass="44206">MSCSIQLTVLAVFAATALCLNLDSSNQTSIKQAAATIAGGLYTYHNTSSTAGLFNQPEPWFWWLSGAGWTALIDYTVYTNDTTYVSDIHSALSQNLGANYDFAPAEQSGWEANDDQVYWVYSALTAMEYGFPALSCETSPNNNIGNCTNSWQAVAVHAFEDFVTRWNIDSQTCGGGLKWQYDPTANGWTYKNAVSNGGFFQTAARLARYTGNQTYTDWATKVWDWSITAGLVGSEYHVFDGTSDGDGANCSSVDHDEWSYNIASYLHGAAHMYAHTNDSMWETIVASLIDTANATFFTPYSNATGIMYEQMCEKQALCSTDQSSFKGSLANWMGKTAVLVPSVSQRIMTLLEASARGAAASCSGDNSTCGTKWYVGGFDGQVGFGQELSALDAVLSVLVTDAPKLAVLA</sequence>
<comment type="similarity">
    <text evidence="2 8">Belongs to the glycosyl hydrolase 76 family.</text>
</comment>
<reference evidence="10 11" key="1">
    <citation type="submission" date="2017-03" db="EMBL/GenBank/DDBJ databases">
        <title>Genomes of endolithic fungi from Antarctica.</title>
        <authorList>
            <person name="Coleine C."/>
            <person name="Masonjones S."/>
            <person name="Stajich J.E."/>
        </authorList>
    </citation>
    <scope>NUCLEOTIDE SEQUENCE [LARGE SCALE GENOMIC DNA]</scope>
    <source>
        <strain evidence="10 11">CCFEE 5184</strain>
    </source>
</reference>
<dbReference type="InterPro" id="IPR005198">
    <property type="entry name" value="Glyco_hydro_76"/>
</dbReference>
<dbReference type="PANTHER" id="PTHR12145:SF36">
    <property type="entry name" value="MANNAN ENDO-1,6-ALPHA-MANNOSIDASE DCW1"/>
    <property type="match status" value="1"/>
</dbReference>
<dbReference type="InterPro" id="IPR014480">
    <property type="entry name" value="Mannan-1_6-alpha_mannosidase"/>
</dbReference>
<gene>
    <name evidence="10" type="ORF">B0A55_07977</name>
</gene>
<dbReference type="EC" id="3.2.1.101" evidence="3 8"/>
<feature type="chain" id="PRO_5020314184" description="Mannan endo-1,6-alpha-mannosidase" evidence="9">
    <location>
        <begin position="20"/>
        <end position="409"/>
    </location>
</feature>
<feature type="signal peptide" evidence="9">
    <location>
        <begin position="1"/>
        <end position="19"/>
    </location>
</feature>
<protein>
    <recommendedName>
        <fullName evidence="3 8">Mannan endo-1,6-alpha-mannosidase</fullName>
        <ecNumber evidence="3 8">3.2.1.101</ecNumber>
    </recommendedName>
</protein>
<evidence type="ECO:0000256" key="2">
    <source>
        <dbReference type="ARBA" id="ARBA00009699"/>
    </source>
</evidence>
<dbReference type="GO" id="GO:0008496">
    <property type="term" value="F:mannan endo-1,6-alpha-mannosidase activity"/>
    <property type="evidence" value="ECO:0007669"/>
    <property type="project" value="UniProtKB-UniRule"/>
</dbReference>
<organism evidence="10 11">
    <name type="scientific">Friedmanniomyces simplex</name>
    <dbReference type="NCBI Taxonomy" id="329884"/>
    <lineage>
        <taxon>Eukaryota</taxon>
        <taxon>Fungi</taxon>
        <taxon>Dikarya</taxon>
        <taxon>Ascomycota</taxon>
        <taxon>Pezizomycotina</taxon>
        <taxon>Dothideomycetes</taxon>
        <taxon>Dothideomycetidae</taxon>
        <taxon>Mycosphaerellales</taxon>
        <taxon>Teratosphaeriaceae</taxon>
        <taxon>Friedmanniomyces</taxon>
    </lineage>
</organism>
<evidence type="ECO:0000256" key="1">
    <source>
        <dbReference type="ARBA" id="ARBA00001452"/>
    </source>
</evidence>
<dbReference type="AlphaFoldDB" id="A0A4U0X4I3"/>
<name>A0A4U0X4I3_9PEZI</name>
<keyword evidence="4 9" id="KW-0732">Signal</keyword>
<dbReference type="Pfam" id="PF03663">
    <property type="entry name" value="Glyco_hydro_76"/>
    <property type="match status" value="1"/>
</dbReference>
<dbReference type="OrthoDB" id="4187847at2759"/>
<comment type="catalytic activity">
    <reaction evidence="1 8">
        <text>Random hydrolysis of (1-&gt;6)-alpha-D-mannosidic linkages in unbranched (1-&gt;6)-mannans.</text>
        <dbReference type="EC" id="3.2.1.101"/>
    </reaction>
</comment>
<dbReference type="Gene3D" id="1.50.10.20">
    <property type="match status" value="1"/>
</dbReference>
<dbReference type="PANTHER" id="PTHR12145">
    <property type="entry name" value="MANNAN ENDO-1,6-ALPHA-MANNOSIDASE DCW1"/>
    <property type="match status" value="1"/>
</dbReference>
<dbReference type="GO" id="GO:0016052">
    <property type="term" value="P:carbohydrate catabolic process"/>
    <property type="evidence" value="ECO:0007669"/>
    <property type="project" value="InterPro"/>
</dbReference>
<dbReference type="InterPro" id="IPR008928">
    <property type="entry name" value="6-hairpin_glycosidase_sf"/>
</dbReference>
<dbReference type="Proteomes" id="UP000309340">
    <property type="component" value="Unassembled WGS sequence"/>
</dbReference>
<keyword evidence="5 8" id="KW-0378">Hydrolase</keyword>
<evidence type="ECO:0000256" key="4">
    <source>
        <dbReference type="ARBA" id="ARBA00022729"/>
    </source>
</evidence>
<evidence type="ECO:0000256" key="8">
    <source>
        <dbReference type="PIRNR" id="PIRNR016302"/>
    </source>
</evidence>
<evidence type="ECO:0000256" key="5">
    <source>
        <dbReference type="ARBA" id="ARBA00022801"/>
    </source>
</evidence>
<evidence type="ECO:0000313" key="10">
    <source>
        <dbReference type="EMBL" id="TKA69923.1"/>
    </source>
</evidence>
<evidence type="ECO:0000256" key="3">
    <source>
        <dbReference type="ARBA" id="ARBA00012350"/>
    </source>
</evidence>
<dbReference type="STRING" id="329884.A0A4U0X4I3"/>
<evidence type="ECO:0000256" key="7">
    <source>
        <dbReference type="ARBA" id="ARBA00023295"/>
    </source>
</evidence>
<evidence type="ECO:0000313" key="11">
    <source>
        <dbReference type="Proteomes" id="UP000309340"/>
    </source>
</evidence>
<dbReference type="GO" id="GO:0009272">
    <property type="term" value="P:fungal-type cell wall biogenesis"/>
    <property type="evidence" value="ECO:0007669"/>
    <property type="project" value="TreeGrafter"/>
</dbReference>
<comment type="caution">
    <text evidence="10">The sequence shown here is derived from an EMBL/GenBank/DDBJ whole genome shotgun (WGS) entry which is preliminary data.</text>
</comment>
<dbReference type="EMBL" id="NAJQ01000424">
    <property type="protein sequence ID" value="TKA69923.1"/>
    <property type="molecule type" value="Genomic_DNA"/>
</dbReference>
<proteinExistence type="inferred from homology"/>